<accession>A0A9D1DGZ4</accession>
<sequence length="104" mass="11332">MNMIDITPIVNAVIALLAAGVSVFLIPWIKSKTTDEQRKELLEWVKIGVAAAEQLYEGQGRGEEKKKYVLEFLASMGFTVDEEAVNAAIEAAVNQLNGGNLPLE</sequence>
<keyword evidence="1" id="KW-1133">Transmembrane helix</keyword>
<dbReference type="Pfam" id="PF09682">
    <property type="entry name" value="Phage_holin_6_1"/>
    <property type="match status" value="1"/>
</dbReference>
<organism evidence="2 3">
    <name type="scientific">Candidatus Avoscillospira avicola</name>
    <dbReference type="NCBI Taxonomy" id="2840706"/>
    <lineage>
        <taxon>Bacteria</taxon>
        <taxon>Bacillati</taxon>
        <taxon>Bacillota</taxon>
        <taxon>Clostridia</taxon>
        <taxon>Eubacteriales</taxon>
        <taxon>Oscillospiraceae</taxon>
        <taxon>Oscillospiraceae incertae sedis</taxon>
        <taxon>Candidatus Avoscillospira</taxon>
    </lineage>
</organism>
<keyword evidence="1" id="KW-0472">Membrane</keyword>
<dbReference type="Proteomes" id="UP000824239">
    <property type="component" value="Unassembled WGS sequence"/>
</dbReference>
<gene>
    <name evidence="2" type="ORF">IAA53_04100</name>
</gene>
<reference evidence="2" key="2">
    <citation type="journal article" date="2021" name="PeerJ">
        <title>Extensive microbial diversity within the chicken gut microbiome revealed by metagenomics and culture.</title>
        <authorList>
            <person name="Gilroy R."/>
            <person name="Ravi A."/>
            <person name="Getino M."/>
            <person name="Pursley I."/>
            <person name="Horton D.L."/>
            <person name="Alikhan N.F."/>
            <person name="Baker D."/>
            <person name="Gharbi K."/>
            <person name="Hall N."/>
            <person name="Watson M."/>
            <person name="Adriaenssens E.M."/>
            <person name="Foster-Nyarko E."/>
            <person name="Jarju S."/>
            <person name="Secka A."/>
            <person name="Antonio M."/>
            <person name="Oren A."/>
            <person name="Chaudhuri R.R."/>
            <person name="La Ragione R."/>
            <person name="Hildebrand F."/>
            <person name="Pallen M.J."/>
        </authorList>
    </citation>
    <scope>NUCLEOTIDE SEQUENCE</scope>
    <source>
        <strain evidence="2">ChiBcec15-4380</strain>
    </source>
</reference>
<feature type="transmembrane region" description="Helical" evidence="1">
    <location>
        <begin position="6"/>
        <end position="29"/>
    </location>
</feature>
<evidence type="ECO:0000256" key="1">
    <source>
        <dbReference type="SAM" id="Phobius"/>
    </source>
</evidence>
<keyword evidence="1" id="KW-0812">Transmembrane</keyword>
<dbReference type="EMBL" id="DVHE01000033">
    <property type="protein sequence ID" value="HIR50457.1"/>
    <property type="molecule type" value="Genomic_DNA"/>
</dbReference>
<evidence type="ECO:0000313" key="3">
    <source>
        <dbReference type="Proteomes" id="UP000824239"/>
    </source>
</evidence>
<dbReference type="AlphaFoldDB" id="A0A9D1DGZ4"/>
<reference evidence="2" key="1">
    <citation type="submission" date="2020-10" db="EMBL/GenBank/DDBJ databases">
        <authorList>
            <person name="Gilroy R."/>
        </authorList>
    </citation>
    <scope>NUCLEOTIDE SEQUENCE</scope>
    <source>
        <strain evidence="2">ChiBcec15-4380</strain>
    </source>
</reference>
<dbReference type="InterPro" id="IPR010026">
    <property type="entry name" value="Phage_holin_LL-H"/>
</dbReference>
<protein>
    <submittedName>
        <fullName evidence="2">Holin</fullName>
    </submittedName>
</protein>
<comment type="caution">
    <text evidence="2">The sequence shown here is derived from an EMBL/GenBank/DDBJ whole genome shotgun (WGS) entry which is preliminary data.</text>
</comment>
<proteinExistence type="predicted"/>
<evidence type="ECO:0000313" key="2">
    <source>
        <dbReference type="EMBL" id="HIR50457.1"/>
    </source>
</evidence>
<name>A0A9D1DGZ4_9FIRM</name>